<organism evidence="4">
    <name type="scientific">Chelativorans sp. (strain BNC1)</name>
    <dbReference type="NCBI Taxonomy" id="266779"/>
    <lineage>
        <taxon>Bacteria</taxon>
        <taxon>Pseudomonadati</taxon>
        <taxon>Pseudomonadota</taxon>
        <taxon>Alphaproteobacteria</taxon>
        <taxon>Hyphomicrobiales</taxon>
        <taxon>Phyllobacteriaceae</taxon>
        <taxon>Chelativorans</taxon>
    </lineage>
</organism>
<dbReference type="InterPro" id="IPR013538">
    <property type="entry name" value="ASHA1/2-like_C"/>
</dbReference>
<comment type="similarity">
    <text evidence="1">Belongs to the AHA1 family.</text>
</comment>
<dbReference type="EMBL" id="CP000390">
    <property type="protein sequence ID" value="ABG62722.1"/>
    <property type="molecule type" value="Genomic_DNA"/>
</dbReference>
<feature type="domain" description="Activator of Hsp90 ATPase homologue 1/2-like C-terminal" evidence="3">
    <location>
        <begin position="17"/>
        <end position="114"/>
    </location>
</feature>
<reference evidence="4" key="1">
    <citation type="submission" date="2006-06" db="EMBL/GenBank/DDBJ databases">
        <title>Complete sequence of chromosome of Chelativorans sp. BNC1.</title>
        <authorList>
            <consortium name="US DOE Joint Genome Institute"/>
            <person name="Copeland A."/>
            <person name="Lucas S."/>
            <person name="Lapidus A."/>
            <person name="Barry K."/>
            <person name="Detter J.C."/>
            <person name="Glavina del Rio T."/>
            <person name="Hammon N."/>
            <person name="Israni S."/>
            <person name="Dalin E."/>
            <person name="Tice H."/>
            <person name="Pitluck S."/>
            <person name="Chertkov O."/>
            <person name="Brettin T."/>
            <person name="Bruce D."/>
            <person name="Han C."/>
            <person name="Tapia R."/>
            <person name="Gilna P."/>
            <person name="Schmutz J."/>
            <person name="Larimer F."/>
            <person name="Land M."/>
            <person name="Hauser L."/>
            <person name="Kyrpides N."/>
            <person name="Mikhailova N."/>
            <person name="Richardson P."/>
        </authorList>
    </citation>
    <scope>NUCLEOTIDE SEQUENCE</scope>
    <source>
        <strain evidence="4">BNC1</strain>
    </source>
</reference>
<dbReference type="Pfam" id="PF08327">
    <property type="entry name" value="AHSA1"/>
    <property type="match status" value="1"/>
</dbReference>
<dbReference type="Gene3D" id="3.30.530.20">
    <property type="match status" value="1"/>
</dbReference>
<protein>
    <submittedName>
        <fullName evidence="4">Activator of Hsp90 ATPase-like protein</fullName>
    </submittedName>
</protein>
<dbReference type="KEGG" id="mes:Meso_1326"/>
<sequence length="141" mass="15331">MKGKPASRNDRASRLINAPPRAIYGAFVNPAALAPWLPPKGMTAEIFAFEPRAGGAFRMALTHDAAGRRGKTEGNKDLLQGRFVELVEDERIVWAVTFRSDDPSFASEMTMTWRIPAPVAGRRGSGGAEAKLHTRRSPALS</sequence>
<accession>Q11IQ3</accession>
<dbReference type="eggNOG" id="COG3832">
    <property type="taxonomic scope" value="Bacteria"/>
</dbReference>
<proteinExistence type="inferred from homology"/>
<evidence type="ECO:0000256" key="1">
    <source>
        <dbReference type="ARBA" id="ARBA00006817"/>
    </source>
</evidence>
<evidence type="ECO:0000256" key="2">
    <source>
        <dbReference type="SAM" id="MobiDB-lite"/>
    </source>
</evidence>
<dbReference type="InterPro" id="IPR023393">
    <property type="entry name" value="START-like_dom_sf"/>
</dbReference>
<dbReference type="HOGENOM" id="CLU_108923_8_1_5"/>
<gene>
    <name evidence="4" type="ordered locus">Meso_1326</name>
</gene>
<dbReference type="AlphaFoldDB" id="Q11IQ3"/>
<dbReference type="SUPFAM" id="SSF55961">
    <property type="entry name" value="Bet v1-like"/>
    <property type="match status" value="1"/>
</dbReference>
<evidence type="ECO:0000259" key="3">
    <source>
        <dbReference type="Pfam" id="PF08327"/>
    </source>
</evidence>
<feature type="region of interest" description="Disordered" evidence="2">
    <location>
        <begin position="117"/>
        <end position="141"/>
    </location>
</feature>
<dbReference type="OrthoDB" id="9786557at2"/>
<name>Q11IQ3_CHESB</name>
<evidence type="ECO:0000313" key="4">
    <source>
        <dbReference type="EMBL" id="ABG62722.1"/>
    </source>
</evidence>